<evidence type="ECO:0000256" key="1">
    <source>
        <dbReference type="ARBA" id="ARBA00004651"/>
    </source>
</evidence>
<organism evidence="9 10">
    <name type="scientific">Formimonas warabiya</name>
    <dbReference type="NCBI Taxonomy" id="1761012"/>
    <lineage>
        <taxon>Bacteria</taxon>
        <taxon>Bacillati</taxon>
        <taxon>Bacillota</taxon>
        <taxon>Clostridia</taxon>
        <taxon>Eubacteriales</taxon>
        <taxon>Peptococcaceae</taxon>
        <taxon>Candidatus Formimonas</taxon>
    </lineage>
</organism>
<name>A0A3G1KMV6_FORW1</name>
<dbReference type="GO" id="GO:0005886">
    <property type="term" value="C:plasma membrane"/>
    <property type="evidence" value="ECO:0007669"/>
    <property type="project" value="UniProtKB-SubCell"/>
</dbReference>
<evidence type="ECO:0000313" key="10">
    <source>
        <dbReference type="Proteomes" id="UP000323521"/>
    </source>
</evidence>
<feature type="transmembrane region" description="Helical" evidence="7">
    <location>
        <begin position="119"/>
        <end position="143"/>
    </location>
</feature>
<dbReference type="Pfam" id="PF02308">
    <property type="entry name" value="MgtC"/>
    <property type="match status" value="1"/>
</dbReference>
<feature type="transmembrane region" description="Helical" evidence="7">
    <location>
        <begin position="68"/>
        <end position="87"/>
    </location>
</feature>
<feature type="transmembrane region" description="Helical" evidence="7">
    <location>
        <begin position="6"/>
        <end position="25"/>
    </location>
</feature>
<evidence type="ECO:0000256" key="3">
    <source>
        <dbReference type="ARBA" id="ARBA00022475"/>
    </source>
</evidence>
<evidence type="ECO:0000256" key="2">
    <source>
        <dbReference type="ARBA" id="ARBA00009298"/>
    </source>
</evidence>
<evidence type="ECO:0000256" key="5">
    <source>
        <dbReference type="ARBA" id="ARBA00022989"/>
    </source>
</evidence>
<reference evidence="9 10" key="1">
    <citation type="submission" date="2016-10" db="EMBL/GenBank/DDBJ databases">
        <title>Complete Genome Sequence of Peptococcaceae strain DCMF.</title>
        <authorList>
            <person name="Edwards R.J."/>
            <person name="Holland S.I."/>
            <person name="Deshpande N.P."/>
            <person name="Wong Y.K."/>
            <person name="Ertan H."/>
            <person name="Manefield M."/>
            <person name="Russell T.L."/>
            <person name="Lee M.J."/>
        </authorList>
    </citation>
    <scope>NUCLEOTIDE SEQUENCE [LARGE SCALE GENOMIC DNA]</scope>
    <source>
        <strain evidence="9 10">DCMF</strain>
    </source>
</reference>
<dbReference type="AlphaFoldDB" id="A0A3G1KMV6"/>
<evidence type="ECO:0000259" key="8">
    <source>
        <dbReference type="Pfam" id="PF02308"/>
    </source>
</evidence>
<dbReference type="RefSeq" id="WP_148132940.1">
    <property type="nucleotide sequence ID" value="NZ_CP017634.1"/>
</dbReference>
<keyword evidence="3" id="KW-1003">Cell membrane</keyword>
<evidence type="ECO:0000313" key="9">
    <source>
        <dbReference type="EMBL" id="ATW23776.1"/>
    </source>
</evidence>
<feature type="domain" description="MgtC/SapB/SrpB/YhiD N-terminal" evidence="8">
    <location>
        <begin position="12"/>
        <end position="136"/>
    </location>
</feature>
<gene>
    <name evidence="9" type="ORF">DCMF_02280</name>
</gene>
<comment type="similarity">
    <text evidence="2">Belongs to the MgtC/SapB family.</text>
</comment>
<feature type="transmembrane region" description="Helical" evidence="7">
    <location>
        <begin position="94"/>
        <end position="113"/>
    </location>
</feature>
<keyword evidence="5 7" id="KW-1133">Transmembrane helix</keyword>
<proteinExistence type="inferred from homology"/>
<dbReference type="PANTHER" id="PTHR33778:SF1">
    <property type="entry name" value="MAGNESIUM TRANSPORTER YHID-RELATED"/>
    <property type="match status" value="1"/>
</dbReference>
<feature type="transmembrane region" description="Helical" evidence="7">
    <location>
        <begin position="37"/>
        <end position="56"/>
    </location>
</feature>
<keyword evidence="4 7" id="KW-0812">Transmembrane</keyword>
<dbReference type="Proteomes" id="UP000323521">
    <property type="component" value="Chromosome"/>
</dbReference>
<evidence type="ECO:0000256" key="7">
    <source>
        <dbReference type="SAM" id="Phobius"/>
    </source>
</evidence>
<keyword evidence="6 7" id="KW-0472">Membrane</keyword>
<comment type="subcellular location">
    <subcellularLocation>
        <location evidence="1">Cell membrane</location>
        <topology evidence="1">Multi-pass membrane protein</topology>
    </subcellularLocation>
</comment>
<sequence>MSISNEDIVLRLFVGLLVGLVLGFERTKRHKAAGIRTHALVSISSTSIAIVSAYGFVEFQGIFNMDPARLIVGIITGIGFLGAGIIWKDPSGDVSGLTTAANIWAAAGLGIAVGLGHFFLVFVTIAFMLVALQISNLLVYLGLIEKDKKDHIPPHQADD</sequence>
<protein>
    <recommendedName>
        <fullName evidence="8">MgtC/SapB/SrpB/YhiD N-terminal domain-containing protein</fullName>
    </recommendedName>
</protein>
<dbReference type="InterPro" id="IPR003416">
    <property type="entry name" value="MgtC/SapB/SrpB/YhiD_fam"/>
</dbReference>
<dbReference type="KEGG" id="fwa:DCMF_02280"/>
<dbReference type="InterPro" id="IPR049177">
    <property type="entry name" value="MgtC_SapB_SrpB_YhiD_N"/>
</dbReference>
<evidence type="ECO:0000256" key="6">
    <source>
        <dbReference type="ARBA" id="ARBA00023136"/>
    </source>
</evidence>
<dbReference type="OrthoDB" id="9811198at2"/>
<evidence type="ECO:0000256" key="4">
    <source>
        <dbReference type="ARBA" id="ARBA00022692"/>
    </source>
</evidence>
<dbReference type="PRINTS" id="PR01837">
    <property type="entry name" value="MGTCSAPBPROT"/>
</dbReference>
<dbReference type="EMBL" id="CP017634">
    <property type="protein sequence ID" value="ATW23776.1"/>
    <property type="molecule type" value="Genomic_DNA"/>
</dbReference>
<accession>A0A3G1KMV6</accession>
<dbReference type="PANTHER" id="PTHR33778">
    <property type="entry name" value="PROTEIN MGTC"/>
    <property type="match status" value="1"/>
</dbReference>
<keyword evidence="10" id="KW-1185">Reference proteome</keyword>